<keyword evidence="2" id="KW-1185">Reference proteome</keyword>
<evidence type="ECO:0000313" key="2">
    <source>
        <dbReference type="Proteomes" id="UP000824540"/>
    </source>
</evidence>
<name>A0A8T2NSW0_9TELE</name>
<protein>
    <submittedName>
        <fullName evidence="1">Uncharacterized protein</fullName>
    </submittedName>
</protein>
<reference evidence="1" key="1">
    <citation type="thesis" date="2021" institute="BYU ScholarsArchive" country="Provo, UT, USA">
        <title>Applications of and Algorithms for Genome Assembly and Genomic Analyses with an Emphasis on Marine Teleosts.</title>
        <authorList>
            <person name="Pickett B.D."/>
        </authorList>
    </citation>
    <scope>NUCLEOTIDE SEQUENCE</scope>
    <source>
        <strain evidence="1">HI-2016</strain>
    </source>
</reference>
<accession>A0A8T2NSW0</accession>
<proteinExistence type="predicted"/>
<evidence type="ECO:0000313" key="1">
    <source>
        <dbReference type="EMBL" id="KAG9339437.1"/>
    </source>
</evidence>
<dbReference type="Proteomes" id="UP000824540">
    <property type="component" value="Unassembled WGS sequence"/>
</dbReference>
<organism evidence="1 2">
    <name type="scientific">Albula glossodonta</name>
    <name type="common">roundjaw bonefish</name>
    <dbReference type="NCBI Taxonomy" id="121402"/>
    <lineage>
        <taxon>Eukaryota</taxon>
        <taxon>Metazoa</taxon>
        <taxon>Chordata</taxon>
        <taxon>Craniata</taxon>
        <taxon>Vertebrata</taxon>
        <taxon>Euteleostomi</taxon>
        <taxon>Actinopterygii</taxon>
        <taxon>Neopterygii</taxon>
        <taxon>Teleostei</taxon>
        <taxon>Albuliformes</taxon>
        <taxon>Albulidae</taxon>
        <taxon>Albula</taxon>
    </lineage>
</organism>
<comment type="caution">
    <text evidence="1">The sequence shown here is derived from an EMBL/GenBank/DDBJ whole genome shotgun (WGS) entry which is preliminary data.</text>
</comment>
<dbReference type="AlphaFoldDB" id="A0A8T2NSW0"/>
<gene>
    <name evidence="1" type="ORF">JZ751_023574</name>
</gene>
<sequence length="159" mass="16101">MESTSWRTLAACKQRRDPGRRENSLTSVLASLLPSPVDLCGATDAVTWVAAETCLGSICKDRFKEFSLTGGGCGVDGGADWAAGRGVCVCVGAGWGAVFGVGAAELVVIVTVKSRGSLLVNSCWRLLVFSRAMVIHVGSAAEGSASLGVADGGLGAGPL</sequence>
<dbReference type="EMBL" id="JAFBMS010000053">
    <property type="protein sequence ID" value="KAG9339437.1"/>
    <property type="molecule type" value="Genomic_DNA"/>
</dbReference>